<evidence type="ECO:0000313" key="1">
    <source>
        <dbReference type="EMBL" id="RPA96549.1"/>
    </source>
</evidence>
<keyword evidence="2" id="KW-1185">Reference proteome</keyword>
<dbReference type="AlphaFoldDB" id="A0A3N4JE66"/>
<dbReference type="EMBL" id="ML120413">
    <property type="protein sequence ID" value="RPA96549.1"/>
    <property type="molecule type" value="Genomic_DNA"/>
</dbReference>
<organism evidence="1 2">
    <name type="scientific">Choiromyces venosus 120613-1</name>
    <dbReference type="NCBI Taxonomy" id="1336337"/>
    <lineage>
        <taxon>Eukaryota</taxon>
        <taxon>Fungi</taxon>
        <taxon>Dikarya</taxon>
        <taxon>Ascomycota</taxon>
        <taxon>Pezizomycotina</taxon>
        <taxon>Pezizomycetes</taxon>
        <taxon>Pezizales</taxon>
        <taxon>Tuberaceae</taxon>
        <taxon>Choiromyces</taxon>
    </lineage>
</organism>
<accession>A0A3N4JE66</accession>
<proteinExistence type="predicted"/>
<protein>
    <submittedName>
        <fullName evidence="1">Uncharacterized protein</fullName>
    </submittedName>
</protein>
<name>A0A3N4JE66_9PEZI</name>
<evidence type="ECO:0000313" key="2">
    <source>
        <dbReference type="Proteomes" id="UP000276215"/>
    </source>
</evidence>
<gene>
    <name evidence="1" type="ORF">L873DRAFT_1791539</name>
</gene>
<dbReference type="Proteomes" id="UP000276215">
    <property type="component" value="Unassembled WGS sequence"/>
</dbReference>
<sequence length="107" mass="11736">MNDETADLRIAEQWNHGNGRTLKETKQCLVTPKSALIACTRLGKTSIPIHPHPDRLAASASDGYIAPFHRCTVPKRIPKTSIQTNESIRANAKNVPERPQACLAALL</sequence>
<reference evidence="1 2" key="1">
    <citation type="journal article" date="2018" name="Nat. Ecol. Evol.">
        <title>Pezizomycetes genomes reveal the molecular basis of ectomycorrhizal truffle lifestyle.</title>
        <authorList>
            <person name="Murat C."/>
            <person name="Payen T."/>
            <person name="Noel B."/>
            <person name="Kuo A."/>
            <person name="Morin E."/>
            <person name="Chen J."/>
            <person name="Kohler A."/>
            <person name="Krizsan K."/>
            <person name="Balestrini R."/>
            <person name="Da Silva C."/>
            <person name="Montanini B."/>
            <person name="Hainaut M."/>
            <person name="Levati E."/>
            <person name="Barry K.W."/>
            <person name="Belfiori B."/>
            <person name="Cichocki N."/>
            <person name="Clum A."/>
            <person name="Dockter R.B."/>
            <person name="Fauchery L."/>
            <person name="Guy J."/>
            <person name="Iotti M."/>
            <person name="Le Tacon F."/>
            <person name="Lindquist E.A."/>
            <person name="Lipzen A."/>
            <person name="Malagnac F."/>
            <person name="Mello A."/>
            <person name="Molinier V."/>
            <person name="Miyauchi S."/>
            <person name="Poulain J."/>
            <person name="Riccioni C."/>
            <person name="Rubini A."/>
            <person name="Sitrit Y."/>
            <person name="Splivallo R."/>
            <person name="Traeger S."/>
            <person name="Wang M."/>
            <person name="Zifcakova L."/>
            <person name="Wipf D."/>
            <person name="Zambonelli A."/>
            <person name="Paolocci F."/>
            <person name="Nowrousian M."/>
            <person name="Ottonello S."/>
            <person name="Baldrian P."/>
            <person name="Spatafora J.W."/>
            <person name="Henrissat B."/>
            <person name="Nagy L.G."/>
            <person name="Aury J.M."/>
            <person name="Wincker P."/>
            <person name="Grigoriev I.V."/>
            <person name="Bonfante P."/>
            <person name="Martin F.M."/>
        </authorList>
    </citation>
    <scope>NUCLEOTIDE SEQUENCE [LARGE SCALE GENOMIC DNA]</scope>
    <source>
        <strain evidence="1 2">120613-1</strain>
    </source>
</reference>